<dbReference type="Pfam" id="PF13930">
    <property type="entry name" value="Endonuclea_NS_2"/>
    <property type="match status" value="1"/>
</dbReference>
<evidence type="ECO:0000313" key="4">
    <source>
        <dbReference type="Proteomes" id="UP000276128"/>
    </source>
</evidence>
<feature type="region of interest" description="Disordered" evidence="1">
    <location>
        <begin position="1"/>
        <end position="26"/>
    </location>
</feature>
<protein>
    <recommendedName>
        <fullName evidence="2">Type VII secretion system protein EssD-like domain-containing protein</fullName>
    </recommendedName>
</protein>
<name>A0A430JIA0_9BACL</name>
<dbReference type="EMBL" id="RXHU01000015">
    <property type="protein sequence ID" value="RTE10706.1"/>
    <property type="molecule type" value="Genomic_DNA"/>
</dbReference>
<keyword evidence="4" id="KW-1185">Reference proteome</keyword>
<evidence type="ECO:0000256" key="1">
    <source>
        <dbReference type="SAM" id="MobiDB-lite"/>
    </source>
</evidence>
<organism evidence="3 4">
    <name type="scientific">Paenibacillus whitsoniae</name>
    <dbReference type="NCBI Taxonomy" id="2496558"/>
    <lineage>
        <taxon>Bacteria</taxon>
        <taxon>Bacillati</taxon>
        <taxon>Bacillota</taxon>
        <taxon>Bacilli</taxon>
        <taxon>Bacillales</taxon>
        <taxon>Paenibacillaceae</taxon>
        <taxon>Paenibacillus</taxon>
    </lineage>
</organism>
<reference evidence="3 4" key="1">
    <citation type="submission" date="2018-12" db="EMBL/GenBank/DDBJ databases">
        <title>Bacillus ochoae sp. nov., Paenibacillus whitsoniae sp. nov., Paenibacillus spiritus sp. nov. Isolated from the Mars Exploration Rover during spacecraft assembly.</title>
        <authorList>
            <person name="Seuylemezian A."/>
            <person name="Vaishampayan P."/>
        </authorList>
    </citation>
    <scope>NUCLEOTIDE SEQUENCE [LARGE SCALE GENOMIC DNA]</scope>
    <source>
        <strain evidence="3 4">MER 54</strain>
    </source>
</reference>
<dbReference type="InterPro" id="IPR044927">
    <property type="entry name" value="Endonuclea_NS_2"/>
</dbReference>
<gene>
    <name evidence="3" type="ORF">EJQ19_05385</name>
</gene>
<evidence type="ECO:0000259" key="2">
    <source>
        <dbReference type="Pfam" id="PF13930"/>
    </source>
</evidence>
<evidence type="ECO:0000313" key="3">
    <source>
        <dbReference type="EMBL" id="RTE10706.1"/>
    </source>
</evidence>
<feature type="compositionally biased region" description="Basic and acidic residues" evidence="1">
    <location>
        <begin position="1"/>
        <end position="24"/>
    </location>
</feature>
<dbReference type="RefSeq" id="WP_126140169.1">
    <property type="nucleotide sequence ID" value="NZ_RXHU01000015.1"/>
</dbReference>
<sequence length="317" mass="35428">MMRDHARLNRKENESTEPGKEVRGAAKLSASPYSQIMHMQRTIGNRAVSSMMQGQSPRIQRAPSEDYTNEADGTYWETDETEDHNGATVPSQVLAVMKNPDYGGTPSVDPPGWDWLKTKYGRLKGSWVRFHIINAELGGPGGDTTNLVPTTTALNHNAGWRQLEEGAKSSAIDDNDWTYVEVDLNYNDDYPAGIPESISAEWGYLDQANQWRRAGTANLGQVNPDDNDNNHYLPAAQITNARLRQFGLNAQQAVAMRALIDDTYEDQDEFETELAGNGNHMIDENLIAGRWYDVAGRFYVDEDDDIDGPYPIVVRNT</sequence>
<dbReference type="Proteomes" id="UP000276128">
    <property type="component" value="Unassembled WGS sequence"/>
</dbReference>
<accession>A0A430JIA0</accession>
<comment type="caution">
    <text evidence="3">The sequence shown here is derived from an EMBL/GenBank/DDBJ whole genome shotgun (WGS) entry which is preliminary data.</text>
</comment>
<dbReference type="OrthoDB" id="4317910at2"/>
<dbReference type="InterPro" id="IPR044929">
    <property type="entry name" value="DNA/RNA_non-sp_Endonuclease_sf"/>
</dbReference>
<proteinExistence type="predicted"/>
<dbReference type="Gene3D" id="3.40.570.10">
    <property type="entry name" value="Extracellular Endonuclease, subunit A"/>
    <property type="match status" value="1"/>
</dbReference>
<dbReference type="AlphaFoldDB" id="A0A430JIA0"/>
<feature type="domain" description="Type VII secretion system protein EssD-like" evidence="2">
    <location>
        <begin position="126"/>
        <end position="190"/>
    </location>
</feature>